<protein>
    <submittedName>
        <fullName evidence="1">Uncharacterized protein</fullName>
    </submittedName>
</protein>
<gene>
    <name evidence="1" type="ORF">DSO57_1022890</name>
</gene>
<dbReference type="Proteomes" id="UP001165960">
    <property type="component" value="Unassembled WGS sequence"/>
</dbReference>
<proteinExistence type="predicted"/>
<name>A0ACC2T379_9FUNG</name>
<organism evidence="1 2">
    <name type="scientific">Entomophthora muscae</name>
    <dbReference type="NCBI Taxonomy" id="34485"/>
    <lineage>
        <taxon>Eukaryota</taxon>
        <taxon>Fungi</taxon>
        <taxon>Fungi incertae sedis</taxon>
        <taxon>Zoopagomycota</taxon>
        <taxon>Entomophthoromycotina</taxon>
        <taxon>Entomophthoromycetes</taxon>
        <taxon>Entomophthorales</taxon>
        <taxon>Entomophthoraceae</taxon>
        <taxon>Entomophthora</taxon>
    </lineage>
</organism>
<keyword evidence="2" id="KW-1185">Reference proteome</keyword>
<accession>A0ACC2T379</accession>
<dbReference type="EMBL" id="QTSX02003667">
    <property type="protein sequence ID" value="KAJ9069012.1"/>
    <property type="molecule type" value="Genomic_DNA"/>
</dbReference>
<sequence>MINSGLPAVLLSLFNSPEEAFEFSYKKSVKNDQRRLAFLRKVISRRINVLQPLQKESLDGLNCTLDWRLTDYNLDFSGDFLEVRNNLSCFTTVVGTHCVRKSKWYYEVELLTAGTIQIGWATNSSVFSTHNGVGVGDEPHSFSFDGSRMVCWFFQETFSHGCAKWVPGDIVGCYLNLSNWSAIFYINGRAISAPIQLPPDDMDRFINQEGGFRPAISLTVYEHVKVNFGGRPFKFSPPEGYYRDMNQYGSLDEKFRAGPRSQLTGPGTVFGETALSAEEEDSMCQLCCTNEKNIVILPCQHDGICGECVSKLNTCPFCREAVRSWYKSCNREAANGITMRDAIPTAASSVASLSSYHDALSTPTALAPSAC</sequence>
<reference evidence="1" key="1">
    <citation type="submission" date="2022-04" db="EMBL/GenBank/DDBJ databases">
        <title>Genome of the entomopathogenic fungus Entomophthora muscae.</title>
        <authorList>
            <person name="Elya C."/>
            <person name="Lovett B.R."/>
            <person name="Lee E."/>
            <person name="Macias A.M."/>
            <person name="Hajek A.E."/>
            <person name="De Bivort B.L."/>
            <person name="Kasson M.T."/>
            <person name="De Fine Licht H.H."/>
            <person name="Stajich J.E."/>
        </authorList>
    </citation>
    <scope>NUCLEOTIDE SEQUENCE</scope>
    <source>
        <strain evidence="1">Berkeley</strain>
    </source>
</reference>
<evidence type="ECO:0000313" key="2">
    <source>
        <dbReference type="Proteomes" id="UP001165960"/>
    </source>
</evidence>
<evidence type="ECO:0000313" key="1">
    <source>
        <dbReference type="EMBL" id="KAJ9069012.1"/>
    </source>
</evidence>
<comment type="caution">
    <text evidence="1">The sequence shown here is derived from an EMBL/GenBank/DDBJ whole genome shotgun (WGS) entry which is preliminary data.</text>
</comment>